<dbReference type="InterPro" id="IPR036217">
    <property type="entry name" value="MethylDNA_cys_MeTrfase_DNAb"/>
</dbReference>
<dbReference type="Gene3D" id="1.10.10.10">
    <property type="entry name" value="Winged helix-like DNA-binding domain superfamily/Winged helix DNA-binding domain"/>
    <property type="match status" value="1"/>
</dbReference>
<dbReference type="FunFam" id="1.10.10.10:FF:000214">
    <property type="entry name" value="Methylated-DNA--protein-cysteine methyltransferase"/>
    <property type="match status" value="1"/>
</dbReference>
<evidence type="ECO:0000256" key="6">
    <source>
        <dbReference type="ARBA" id="ARBA00022679"/>
    </source>
</evidence>
<feature type="domain" description="Methylated-DNA-[protein]-cysteine S-methyltransferase DNA binding" evidence="13">
    <location>
        <begin position="165"/>
        <end position="244"/>
    </location>
</feature>
<dbReference type="InterPro" id="IPR036388">
    <property type="entry name" value="WH-like_DNA-bd_sf"/>
</dbReference>
<evidence type="ECO:0000259" key="14">
    <source>
        <dbReference type="Pfam" id="PF02870"/>
    </source>
</evidence>
<feature type="compositionally biased region" description="Low complexity" evidence="12">
    <location>
        <begin position="47"/>
        <end position="65"/>
    </location>
</feature>
<dbReference type="NCBIfam" id="TIGR00589">
    <property type="entry name" value="ogt"/>
    <property type="match status" value="1"/>
</dbReference>
<dbReference type="Pfam" id="PF01035">
    <property type="entry name" value="DNA_binding_1"/>
    <property type="match status" value="1"/>
</dbReference>
<evidence type="ECO:0000259" key="13">
    <source>
        <dbReference type="Pfam" id="PF01035"/>
    </source>
</evidence>
<evidence type="ECO:0000256" key="10">
    <source>
        <dbReference type="ARBA" id="ARBA00031621"/>
    </source>
</evidence>
<feature type="compositionally biased region" description="Polar residues" evidence="12">
    <location>
        <begin position="66"/>
        <end position="77"/>
    </location>
</feature>
<dbReference type="EMBL" id="LDAU01000110">
    <property type="protein sequence ID" value="KRX05166.1"/>
    <property type="molecule type" value="Genomic_DNA"/>
</dbReference>
<dbReference type="PROSITE" id="PS00374">
    <property type="entry name" value="MGMT"/>
    <property type="match status" value="1"/>
</dbReference>
<evidence type="ECO:0000256" key="12">
    <source>
        <dbReference type="SAM" id="MobiDB-lite"/>
    </source>
</evidence>
<comment type="similarity">
    <text evidence="2">Belongs to the MGMT family.</text>
</comment>
<organism evidence="15 16">
    <name type="scientific">Pseudocohnilembus persalinus</name>
    <name type="common">Ciliate</name>
    <dbReference type="NCBI Taxonomy" id="266149"/>
    <lineage>
        <taxon>Eukaryota</taxon>
        <taxon>Sar</taxon>
        <taxon>Alveolata</taxon>
        <taxon>Ciliophora</taxon>
        <taxon>Intramacronucleata</taxon>
        <taxon>Oligohymenophorea</taxon>
        <taxon>Scuticociliatia</taxon>
        <taxon>Philasterida</taxon>
        <taxon>Pseudocohnilembidae</taxon>
        <taxon>Pseudocohnilembus</taxon>
    </lineage>
</organism>
<dbReference type="Proteomes" id="UP000054937">
    <property type="component" value="Unassembled WGS sequence"/>
</dbReference>
<dbReference type="PANTHER" id="PTHR10815:SF13">
    <property type="entry name" value="METHYLATED-DNA--PROTEIN-CYSTEINE METHYLTRANSFERASE"/>
    <property type="match status" value="1"/>
</dbReference>
<dbReference type="InterPro" id="IPR014048">
    <property type="entry name" value="MethylDNA_cys_MeTrfase_DNA-bd"/>
</dbReference>
<proteinExistence type="inferred from homology"/>
<comment type="catalytic activity">
    <reaction evidence="11">
        <text>a 6-O-methyl-2'-deoxyguanosine in DNA + L-cysteinyl-[protein] = S-methyl-L-cysteinyl-[protein] + a 2'-deoxyguanosine in DNA</text>
        <dbReference type="Rhea" id="RHEA:24000"/>
        <dbReference type="Rhea" id="RHEA-COMP:10131"/>
        <dbReference type="Rhea" id="RHEA-COMP:10132"/>
        <dbReference type="Rhea" id="RHEA-COMP:11367"/>
        <dbReference type="Rhea" id="RHEA-COMP:11368"/>
        <dbReference type="ChEBI" id="CHEBI:29950"/>
        <dbReference type="ChEBI" id="CHEBI:82612"/>
        <dbReference type="ChEBI" id="CHEBI:85445"/>
        <dbReference type="ChEBI" id="CHEBI:85448"/>
        <dbReference type="EC" id="2.1.1.63"/>
    </reaction>
</comment>
<keyword evidence="5 15" id="KW-0489">Methyltransferase</keyword>
<keyword evidence="16" id="KW-1185">Reference proteome</keyword>
<dbReference type="Pfam" id="PF02870">
    <property type="entry name" value="Methyltransf_1N"/>
    <property type="match status" value="1"/>
</dbReference>
<evidence type="ECO:0000256" key="8">
    <source>
        <dbReference type="ARBA" id="ARBA00023204"/>
    </source>
</evidence>
<dbReference type="GO" id="GO:0003908">
    <property type="term" value="F:methylated-DNA-[protein]-cysteine S-methyltransferase activity"/>
    <property type="evidence" value="ECO:0007669"/>
    <property type="project" value="UniProtKB-EC"/>
</dbReference>
<keyword evidence="8" id="KW-0234">DNA repair</keyword>
<dbReference type="SUPFAM" id="SSF53155">
    <property type="entry name" value="Methylated DNA-protein cysteine methyltransferase domain"/>
    <property type="match status" value="1"/>
</dbReference>
<comment type="catalytic activity">
    <reaction evidence="1">
        <text>a 4-O-methyl-thymidine in DNA + L-cysteinyl-[protein] = a thymidine in DNA + S-methyl-L-cysteinyl-[protein]</text>
        <dbReference type="Rhea" id="RHEA:53428"/>
        <dbReference type="Rhea" id="RHEA-COMP:10131"/>
        <dbReference type="Rhea" id="RHEA-COMP:10132"/>
        <dbReference type="Rhea" id="RHEA-COMP:13555"/>
        <dbReference type="Rhea" id="RHEA-COMP:13556"/>
        <dbReference type="ChEBI" id="CHEBI:29950"/>
        <dbReference type="ChEBI" id="CHEBI:82612"/>
        <dbReference type="ChEBI" id="CHEBI:137386"/>
        <dbReference type="ChEBI" id="CHEBI:137387"/>
        <dbReference type="EC" id="2.1.1.63"/>
    </reaction>
</comment>
<gene>
    <name evidence="15" type="ORF">PPERSA_06800</name>
</gene>
<dbReference type="InterPro" id="IPR008332">
    <property type="entry name" value="MethylG_MeTrfase_N"/>
</dbReference>
<dbReference type="SUPFAM" id="SSF46767">
    <property type="entry name" value="Methylated DNA-protein cysteine methyltransferase, C-terminal domain"/>
    <property type="match status" value="1"/>
</dbReference>
<dbReference type="PANTHER" id="PTHR10815">
    <property type="entry name" value="METHYLATED-DNA--PROTEIN-CYSTEINE METHYLTRANSFERASE"/>
    <property type="match status" value="1"/>
</dbReference>
<accession>A0A0V0QS78</accession>
<feature type="domain" description="Methylguanine DNA methyltransferase ribonuclease-like" evidence="14">
    <location>
        <begin position="98"/>
        <end position="154"/>
    </location>
</feature>
<feature type="compositionally biased region" description="Basic and acidic residues" evidence="12">
    <location>
        <begin position="25"/>
        <end position="42"/>
    </location>
</feature>
<evidence type="ECO:0000313" key="16">
    <source>
        <dbReference type="Proteomes" id="UP000054937"/>
    </source>
</evidence>
<dbReference type="OrthoDB" id="1907495at2759"/>
<evidence type="ECO:0000256" key="5">
    <source>
        <dbReference type="ARBA" id="ARBA00022603"/>
    </source>
</evidence>
<protein>
    <recommendedName>
        <fullName evidence="4">Methylated-DNA--protein-cysteine methyltransferase</fullName>
        <ecNumber evidence="3">2.1.1.63</ecNumber>
    </recommendedName>
    <alternativeName>
        <fullName evidence="9">6-O-methylguanine-DNA methyltransferase</fullName>
    </alternativeName>
    <alternativeName>
        <fullName evidence="10">O-6-methylguanine-DNA-alkyltransferase</fullName>
    </alternativeName>
</protein>
<dbReference type="EC" id="2.1.1.63" evidence="3"/>
<evidence type="ECO:0000256" key="4">
    <source>
        <dbReference type="ARBA" id="ARBA00015377"/>
    </source>
</evidence>
<comment type="caution">
    <text evidence="15">The sequence shown here is derived from an EMBL/GenBank/DDBJ whole genome shotgun (WGS) entry which is preliminary data.</text>
</comment>
<evidence type="ECO:0000256" key="7">
    <source>
        <dbReference type="ARBA" id="ARBA00022763"/>
    </source>
</evidence>
<reference evidence="15 16" key="1">
    <citation type="journal article" date="2015" name="Sci. Rep.">
        <title>Genome of the facultative scuticociliatosis pathogen Pseudocohnilembus persalinus provides insight into its virulence through horizontal gene transfer.</title>
        <authorList>
            <person name="Xiong J."/>
            <person name="Wang G."/>
            <person name="Cheng J."/>
            <person name="Tian M."/>
            <person name="Pan X."/>
            <person name="Warren A."/>
            <person name="Jiang C."/>
            <person name="Yuan D."/>
            <person name="Miao W."/>
        </authorList>
    </citation>
    <scope>NUCLEOTIDE SEQUENCE [LARGE SCALE GENOMIC DNA]</scope>
    <source>
        <strain evidence="15">36N120E</strain>
    </source>
</reference>
<sequence length="250" mass="29878">MRRRLSQEEQQEYIKAEIKEYTEMKKQAFRDQKRKESIDKYMKNRRNSFSQNSNNNSQTQIDNNRQNQGEQEQLQSDQESRIIKKQEEIMNRYLHIQKLGWIKITCKNNKLVQVIFQDQNEQHDVIQPEGSLVNEVYSQLQKYFNKELKEFTIKPEQYDLQKATDFQKKVWLEICKIPYGKSVTYSEIAERINQPNAFRAVANACGQNNFLILFPCHRVLAQNKQLSGYLGGTYRKEKLLELEDIIYYKG</sequence>
<evidence type="ECO:0000256" key="2">
    <source>
        <dbReference type="ARBA" id="ARBA00008711"/>
    </source>
</evidence>
<keyword evidence="6 15" id="KW-0808">Transferase</keyword>
<dbReference type="CDD" id="cd06445">
    <property type="entry name" value="ATase"/>
    <property type="match status" value="1"/>
</dbReference>
<name>A0A0V0QS78_PSEPJ</name>
<dbReference type="GO" id="GO:0032259">
    <property type="term" value="P:methylation"/>
    <property type="evidence" value="ECO:0007669"/>
    <property type="project" value="UniProtKB-KW"/>
</dbReference>
<dbReference type="InParanoid" id="A0A0V0QS78"/>
<dbReference type="InterPro" id="IPR001497">
    <property type="entry name" value="MethylDNA_cys_MeTrfase_AS"/>
</dbReference>
<evidence type="ECO:0000256" key="3">
    <source>
        <dbReference type="ARBA" id="ARBA00011918"/>
    </source>
</evidence>
<dbReference type="GO" id="GO:0006281">
    <property type="term" value="P:DNA repair"/>
    <property type="evidence" value="ECO:0007669"/>
    <property type="project" value="UniProtKB-KW"/>
</dbReference>
<evidence type="ECO:0000256" key="11">
    <source>
        <dbReference type="ARBA" id="ARBA00049348"/>
    </source>
</evidence>
<dbReference type="InterPro" id="IPR036631">
    <property type="entry name" value="MGMT_N_sf"/>
</dbReference>
<evidence type="ECO:0000313" key="15">
    <source>
        <dbReference type="EMBL" id="KRX05166.1"/>
    </source>
</evidence>
<feature type="region of interest" description="Disordered" evidence="12">
    <location>
        <begin position="25"/>
        <end position="79"/>
    </location>
</feature>
<dbReference type="AlphaFoldDB" id="A0A0V0QS78"/>
<keyword evidence="7" id="KW-0227">DNA damage</keyword>
<dbReference type="Gene3D" id="3.30.160.70">
    <property type="entry name" value="Methylated DNA-protein cysteine methyltransferase domain"/>
    <property type="match status" value="1"/>
</dbReference>
<evidence type="ECO:0000256" key="9">
    <source>
        <dbReference type="ARBA" id="ARBA00030795"/>
    </source>
</evidence>
<evidence type="ECO:0000256" key="1">
    <source>
        <dbReference type="ARBA" id="ARBA00001286"/>
    </source>
</evidence>